<dbReference type="AlphaFoldDB" id="A0A2P5BSA0"/>
<accession>A0A2P5BSA0</accession>
<dbReference type="EMBL" id="JXTC01000469">
    <property type="protein sequence ID" value="PON51679.1"/>
    <property type="molecule type" value="Genomic_DNA"/>
</dbReference>
<gene>
    <name evidence="1" type="ORF">TorRG33x02_310670</name>
</gene>
<dbReference type="InParanoid" id="A0A2P5BSA0"/>
<organism evidence="1 2">
    <name type="scientific">Trema orientale</name>
    <name type="common">Charcoal tree</name>
    <name type="synonym">Celtis orientalis</name>
    <dbReference type="NCBI Taxonomy" id="63057"/>
    <lineage>
        <taxon>Eukaryota</taxon>
        <taxon>Viridiplantae</taxon>
        <taxon>Streptophyta</taxon>
        <taxon>Embryophyta</taxon>
        <taxon>Tracheophyta</taxon>
        <taxon>Spermatophyta</taxon>
        <taxon>Magnoliopsida</taxon>
        <taxon>eudicotyledons</taxon>
        <taxon>Gunneridae</taxon>
        <taxon>Pentapetalae</taxon>
        <taxon>rosids</taxon>
        <taxon>fabids</taxon>
        <taxon>Rosales</taxon>
        <taxon>Cannabaceae</taxon>
        <taxon>Trema</taxon>
    </lineage>
</organism>
<reference evidence="2" key="1">
    <citation type="submission" date="2016-06" db="EMBL/GenBank/DDBJ databases">
        <title>Parallel loss of symbiosis genes in relatives of nitrogen-fixing non-legume Parasponia.</title>
        <authorList>
            <person name="Van Velzen R."/>
            <person name="Holmer R."/>
            <person name="Bu F."/>
            <person name="Rutten L."/>
            <person name="Van Zeijl A."/>
            <person name="Liu W."/>
            <person name="Santuari L."/>
            <person name="Cao Q."/>
            <person name="Sharma T."/>
            <person name="Shen D."/>
            <person name="Roswanjaya Y."/>
            <person name="Wardhani T."/>
            <person name="Kalhor M.S."/>
            <person name="Jansen J."/>
            <person name="Van den Hoogen J."/>
            <person name="Gungor B."/>
            <person name="Hartog M."/>
            <person name="Hontelez J."/>
            <person name="Verver J."/>
            <person name="Yang W.-C."/>
            <person name="Schijlen E."/>
            <person name="Repin R."/>
            <person name="Schilthuizen M."/>
            <person name="Schranz E."/>
            <person name="Heidstra R."/>
            <person name="Miyata K."/>
            <person name="Fedorova E."/>
            <person name="Kohlen W."/>
            <person name="Bisseling T."/>
            <person name="Smit S."/>
            <person name="Geurts R."/>
        </authorList>
    </citation>
    <scope>NUCLEOTIDE SEQUENCE [LARGE SCALE GENOMIC DNA]</scope>
    <source>
        <strain evidence="2">cv. RG33-2</strain>
    </source>
</reference>
<keyword evidence="2" id="KW-1185">Reference proteome</keyword>
<proteinExistence type="predicted"/>
<dbReference type="Proteomes" id="UP000237000">
    <property type="component" value="Unassembled WGS sequence"/>
</dbReference>
<sequence>MCLVTFHDNRLFKLNLRLSRGTLAVTSKGVGLADCKRSVARVWGLLTAKGHEQSGAQEDILVSSFWWLDLEGR</sequence>
<evidence type="ECO:0000313" key="1">
    <source>
        <dbReference type="EMBL" id="PON51679.1"/>
    </source>
</evidence>
<name>A0A2P5BSA0_TREOI</name>
<protein>
    <submittedName>
        <fullName evidence="1">Uncharacterized protein</fullName>
    </submittedName>
</protein>
<comment type="caution">
    <text evidence="1">The sequence shown here is derived from an EMBL/GenBank/DDBJ whole genome shotgun (WGS) entry which is preliminary data.</text>
</comment>
<evidence type="ECO:0000313" key="2">
    <source>
        <dbReference type="Proteomes" id="UP000237000"/>
    </source>
</evidence>